<dbReference type="InterPro" id="IPR016181">
    <property type="entry name" value="Acyl_CoA_acyltransferase"/>
</dbReference>
<dbReference type="CDD" id="cd04301">
    <property type="entry name" value="NAT_SF"/>
    <property type="match status" value="1"/>
</dbReference>
<evidence type="ECO:0000313" key="3">
    <source>
        <dbReference type="Proteomes" id="UP000186894"/>
    </source>
</evidence>
<organism evidence="2 3">
    <name type="scientific">Rhizobium oryziradicis</name>
    <dbReference type="NCBI Taxonomy" id="1867956"/>
    <lineage>
        <taxon>Bacteria</taxon>
        <taxon>Pseudomonadati</taxon>
        <taxon>Pseudomonadota</taxon>
        <taxon>Alphaproteobacteria</taxon>
        <taxon>Hyphomicrobiales</taxon>
        <taxon>Rhizobiaceae</taxon>
        <taxon>Rhizobium/Agrobacterium group</taxon>
        <taxon>Rhizobium</taxon>
    </lineage>
</organism>
<dbReference type="AlphaFoldDB" id="A0A1Q8ZS18"/>
<sequence>MCDALNEIFAAGLRKTAGDVKTVLANYLEHQDRIECSVAQDEDGRILGFQSLRYARLDNPYGTPEGWGIIGTHVSPRAARKGVGSALFRASHAAAKAYPVENIEAAIGADNQMGLAYYEAMGFCTHRTTEELTCKVYRIEA</sequence>
<evidence type="ECO:0000259" key="1">
    <source>
        <dbReference type="PROSITE" id="PS51186"/>
    </source>
</evidence>
<keyword evidence="3" id="KW-1185">Reference proteome</keyword>
<dbReference type="Pfam" id="PF00583">
    <property type="entry name" value="Acetyltransf_1"/>
    <property type="match status" value="1"/>
</dbReference>
<gene>
    <name evidence="2" type="ORF">BJF95_07995</name>
</gene>
<dbReference type="InterPro" id="IPR000182">
    <property type="entry name" value="GNAT_dom"/>
</dbReference>
<dbReference type="STRING" id="1867956.BJF95_07995"/>
<dbReference type="GO" id="GO:0016747">
    <property type="term" value="F:acyltransferase activity, transferring groups other than amino-acyl groups"/>
    <property type="evidence" value="ECO:0007669"/>
    <property type="project" value="InterPro"/>
</dbReference>
<reference evidence="2 3" key="1">
    <citation type="submission" date="2016-09" db="EMBL/GenBank/DDBJ databases">
        <title>Rhizobium oryziradicis sp. nov., isolated from the root of rice.</title>
        <authorList>
            <person name="Zhao J."/>
            <person name="Zhang X."/>
        </authorList>
    </citation>
    <scope>NUCLEOTIDE SEQUENCE [LARGE SCALE GENOMIC DNA]</scope>
    <source>
        <strain evidence="2 3">N19</strain>
    </source>
</reference>
<accession>A0A1Q8ZS18</accession>
<proteinExistence type="predicted"/>
<dbReference type="Gene3D" id="3.40.630.30">
    <property type="match status" value="1"/>
</dbReference>
<dbReference type="PROSITE" id="PS51186">
    <property type="entry name" value="GNAT"/>
    <property type="match status" value="1"/>
</dbReference>
<feature type="domain" description="N-acetyltransferase" evidence="1">
    <location>
        <begin position="1"/>
        <end position="141"/>
    </location>
</feature>
<name>A0A1Q8ZS18_9HYPH</name>
<comment type="caution">
    <text evidence="2">The sequence shown here is derived from an EMBL/GenBank/DDBJ whole genome shotgun (WGS) entry which is preliminary data.</text>
</comment>
<dbReference type="EMBL" id="MKIM01000027">
    <property type="protein sequence ID" value="OLP44836.1"/>
    <property type="molecule type" value="Genomic_DNA"/>
</dbReference>
<dbReference type="SUPFAM" id="SSF55729">
    <property type="entry name" value="Acyl-CoA N-acyltransferases (Nat)"/>
    <property type="match status" value="1"/>
</dbReference>
<keyword evidence="2" id="KW-0808">Transferase</keyword>
<evidence type="ECO:0000313" key="2">
    <source>
        <dbReference type="EMBL" id="OLP44836.1"/>
    </source>
</evidence>
<dbReference type="OrthoDB" id="5997585at2"/>
<dbReference type="RefSeq" id="WP_075640343.1">
    <property type="nucleotide sequence ID" value="NZ_MKIM01000027.1"/>
</dbReference>
<dbReference type="Proteomes" id="UP000186894">
    <property type="component" value="Unassembled WGS sequence"/>
</dbReference>
<protein>
    <submittedName>
        <fullName evidence="2">GNAT family N-acetyltransferase</fullName>
    </submittedName>
</protein>